<name>A0A409XXK6_9AGAR</name>
<accession>A0A409XXK6</accession>
<evidence type="ECO:0000313" key="1">
    <source>
        <dbReference type="EMBL" id="PPQ95465.1"/>
    </source>
</evidence>
<keyword evidence="2" id="KW-1185">Reference proteome</keyword>
<gene>
    <name evidence="1" type="ORF">CVT26_008484</name>
</gene>
<comment type="caution">
    <text evidence="1">The sequence shown here is derived from an EMBL/GenBank/DDBJ whole genome shotgun (WGS) entry which is preliminary data.</text>
</comment>
<dbReference type="Proteomes" id="UP000284706">
    <property type="component" value="Unassembled WGS sequence"/>
</dbReference>
<organism evidence="1 2">
    <name type="scientific">Gymnopilus dilepis</name>
    <dbReference type="NCBI Taxonomy" id="231916"/>
    <lineage>
        <taxon>Eukaryota</taxon>
        <taxon>Fungi</taxon>
        <taxon>Dikarya</taxon>
        <taxon>Basidiomycota</taxon>
        <taxon>Agaricomycotina</taxon>
        <taxon>Agaricomycetes</taxon>
        <taxon>Agaricomycetidae</taxon>
        <taxon>Agaricales</taxon>
        <taxon>Agaricineae</taxon>
        <taxon>Hymenogastraceae</taxon>
        <taxon>Gymnopilus</taxon>
    </lineage>
</organism>
<evidence type="ECO:0000313" key="2">
    <source>
        <dbReference type="Proteomes" id="UP000284706"/>
    </source>
</evidence>
<proteinExistence type="predicted"/>
<dbReference type="EMBL" id="NHYE01001425">
    <property type="protein sequence ID" value="PPQ95465.1"/>
    <property type="molecule type" value="Genomic_DNA"/>
</dbReference>
<sequence length="228" mass="25301">MHQRGGASWFFASRLRGVDQIAPAFSSTMLSLARRQHRPLFQLITCQQTLPDSRFSAAANTATAIPIFVELAEAENGSLIANRWVRLHDRLIFSSSLVSSEATPQPDMVLAVSSKMTRTADTIDVGGVGSIIGSNTTVVYPDPPGMPFLCMFSLRMLLDELSLLIVHVHKKEKEYSISRNEVLLLNTPQRRRFSLFRPTPDFKSNMLASSVIASLMNQLNYGSCKVKL</sequence>
<protein>
    <submittedName>
        <fullName evidence="1">Uncharacterized protein</fullName>
    </submittedName>
</protein>
<dbReference type="AlphaFoldDB" id="A0A409XXK6"/>
<dbReference type="InParanoid" id="A0A409XXK6"/>
<reference evidence="1 2" key="1">
    <citation type="journal article" date="2018" name="Evol. Lett.">
        <title>Horizontal gene cluster transfer increased hallucinogenic mushroom diversity.</title>
        <authorList>
            <person name="Reynolds H.T."/>
            <person name="Vijayakumar V."/>
            <person name="Gluck-Thaler E."/>
            <person name="Korotkin H.B."/>
            <person name="Matheny P.B."/>
            <person name="Slot J.C."/>
        </authorList>
    </citation>
    <scope>NUCLEOTIDE SEQUENCE [LARGE SCALE GENOMIC DNA]</scope>
    <source>
        <strain evidence="1 2">SRW20</strain>
    </source>
</reference>